<dbReference type="InterPro" id="IPR002937">
    <property type="entry name" value="Amino_oxidase"/>
</dbReference>
<dbReference type="SUPFAM" id="SSF54373">
    <property type="entry name" value="FAD-linked reductases, C-terminal domain"/>
    <property type="match status" value="1"/>
</dbReference>
<sequence>MTAAAEGPGTERADERWDAVVVGGGVAGLVAARELVRGGLRPLVVEGRDAVGGAVRGHVVAGLELDAGAESFATRGGTVAAYLAELGIADRVVAPSGLGSWVHLPSGDGPLPQTGLLGIPSQPWAPDVRRTLGVLGAARAALDLVLPARVGAGATTLGALVRARMGARVVDRLVRPVVGGVHAAEPDELAVDAVAPGLPGALETSRSLARAVRSLRAAAPAGSAVQGLDGGVHVLVDTLAAQVTQGGGTIRTRTRATGARPADDEPGTVVVTLGDGSSVRTGRLVVAGPQVELLTHVLDLGDVALDEGADVRLVTLVLDAPALDAAPRGTGVLVAREADDVRAKALTHATAKWPWLAGRAPAGRHVVRLSYGRADESDPAEGAGRAAGRAGLGDTDALVAQALVDASVLLGVPVRDEQVVASAVVRWTQALPRPSARHREAVAAVRAALDAPRTDGARVVACGAWLAGNGLASVIPDAVAAGRRALGSLPH</sequence>
<evidence type="ECO:0000259" key="1">
    <source>
        <dbReference type="Pfam" id="PF01593"/>
    </source>
</evidence>
<dbReference type="AlphaFoldDB" id="A0A4Y3KBS0"/>
<dbReference type="PANTHER" id="PTHR42923:SF3">
    <property type="entry name" value="PROTOPORPHYRINOGEN OXIDASE"/>
    <property type="match status" value="1"/>
</dbReference>
<feature type="domain" description="Amine oxidase" evidence="1">
    <location>
        <begin position="26"/>
        <end position="485"/>
    </location>
</feature>
<dbReference type="InterPro" id="IPR050464">
    <property type="entry name" value="Zeta_carotene_desat/Oxidored"/>
</dbReference>
<dbReference type="Gene3D" id="3.50.50.60">
    <property type="entry name" value="FAD/NAD(P)-binding domain"/>
    <property type="match status" value="1"/>
</dbReference>
<dbReference type="Gene3D" id="1.10.3110.10">
    <property type="entry name" value="protoporphyrinogen ix oxidase, domain 3"/>
    <property type="match status" value="1"/>
</dbReference>
<dbReference type="InterPro" id="IPR036188">
    <property type="entry name" value="FAD/NAD-bd_sf"/>
</dbReference>
<dbReference type="GO" id="GO:0016491">
    <property type="term" value="F:oxidoreductase activity"/>
    <property type="evidence" value="ECO:0007669"/>
    <property type="project" value="InterPro"/>
</dbReference>
<dbReference type="RefSeq" id="WP_141318827.1">
    <property type="nucleotide sequence ID" value="NZ_BJLP01000008.1"/>
</dbReference>
<dbReference type="Proteomes" id="UP000315842">
    <property type="component" value="Unassembled WGS sequence"/>
</dbReference>
<dbReference type="Pfam" id="PF01593">
    <property type="entry name" value="Amino_oxidase"/>
    <property type="match status" value="1"/>
</dbReference>
<dbReference type="EMBL" id="BJLP01000008">
    <property type="protein sequence ID" value="GEA80290.1"/>
    <property type="molecule type" value="Genomic_DNA"/>
</dbReference>
<keyword evidence="3" id="KW-1185">Reference proteome</keyword>
<reference evidence="2 3" key="1">
    <citation type="submission" date="2019-06" db="EMBL/GenBank/DDBJ databases">
        <title>Whole genome shotgun sequence of Cellulomonas uda NBRC 3747.</title>
        <authorList>
            <person name="Hosoyama A."/>
            <person name="Uohara A."/>
            <person name="Ohji S."/>
            <person name="Ichikawa N."/>
        </authorList>
    </citation>
    <scope>NUCLEOTIDE SEQUENCE [LARGE SCALE GENOMIC DNA]</scope>
    <source>
        <strain evidence="2 3">NBRC 3747</strain>
    </source>
</reference>
<name>A0A4Y3KBS0_CELUD</name>
<dbReference type="Gene3D" id="3.90.660.20">
    <property type="entry name" value="Protoporphyrinogen oxidase, mitochondrial, domain 2"/>
    <property type="match status" value="1"/>
</dbReference>
<dbReference type="PANTHER" id="PTHR42923">
    <property type="entry name" value="PROTOPORPHYRINOGEN OXIDASE"/>
    <property type="match status" value="1"/>
</dbReference>
<dbReference type="SUPFAM" id="SSF51905">
    <property type="entry name" value="FAD/NAD(P)-binding domain"/>
    <property type="match status" value="1"/>
</dbReference>
<organism evidence="2 3">
    <name type="scientific">Cellulomonas uda</name>
    <dbReference type="NCBI Taxonomy" id="1714"/>
    <lineage>
        <taxon>Bacteria</taxon>
        <taxon>Bacillati</taxon>
        <taxon>Actinomycetota</taxon>
        <taxon>Actinomycetes</taxon>
        <taxon>Micrococcales</taxon>
        <taxon>Cellulomonadaceae</taxon>
        <taxon>Cellulomonas</taxon>
    </lineage>
</organism>
<evidence type="ECO:0000313" key="3">
    <source>
        <dbReference type="Proteomes" id="UP000315842"/>
    </source>
</evidence>
<comment type="caution">
    <text evidence="2">The sequence shown here is derived from an EMBL/GenBank/DDBJ whole genome shotgun (WGS) entry which is preliminary data.</text>
</comment>
<gene>
    <name evidence="2" type="ORF">CUD01_07340</name>
</gene>
<accession>A0A4Y3KBS0</accession>
<evidence type="ECO:0000313" key="2">
    <source>
        <dbReference type="EMBL" id="GEA80290.1"/>
    </source>
</evidence>
<proteinExistence type="predicted"/>
<protein>
    <submittedName>
        <fullName evidence="2">Protoporphyrinogen oxidase</fullName>
    </submittedName>
</protein>